<dbReference type="SUPFAM" id="SSF50978">
    <property type="entry name" value="WD40 repeat-like"/>
    <property type="match status" value="1"/>
</dbReference>
<protein>
    <submittedName>
        <fullName evidence="4">Uncharacterized protein</fullName>
    </submittedName>
</protein>
<dbReference type="SMART" id="SM00320">
    <property type="entry name" value="WD40"/>
    <property type="match status" value="4"/>
</dbReference>
<dbReference type="AlphaFoldDB" id="A0A9P8P8P6"/>
<accession>A0A9P8P8P6</accession>
<comment type="caution">
    <text evidence="4">The sequence shown here is derived from an EMBL/GenBank/DDBJ whole genome shotgun (WGS) entry which is preliminary data.</text>
</comment>
<dbReference type="Pfam" id="PF00400">
    <property type="entry name" value="WD40"/>
    <property type="match status" value="2"/>
</dbReference>
<keyword evidence="5" id="KW-1185">Reference proteome</keyword>
<dbReference type="OrthoDB" id="10262475at2759"/>
<evidence type="ECO:0000256" key="1">
    <source>
        <dbReference type="ARBA" id="ARBA00022574"/>
    </source>
</evidence>
<dbReference type="Gene3D" id="2.130.10.10">
    <property type="entry name" value="YVTN repeat-like/Quinoprotein amine dehydrogenase"/>
    <property type="match status" value="1"/>
</dbReference>
<evidence type="ECO:0000313" key="4">
    <source>
        <dbReference type="EMBL" id="KAH3666867.1"/>
    </source>
</evidence>
<dbReference type="EMBL" id="JAEUBE010000199">
    <property type="protein sequence ID" value="KAH3666867.1"/>
    <property type="molecule type" value="Genomic_DNA"/>
</dbReference>
<dbReference type="InterPro" id="IPR001680">
    <property type="entry name" value="WD40_rpt"/>
</dbReference>
<dbReference type="InterPro" id="IPR015943">
    <property type="entry name" value="WD40/YVTN_repeat-like_dom_sf"/>
</dbReference>
<evidence type="ECO:0000256" key="3">
    <source>
        <dbReference type="PROSITE-ProRule" id="PRU00221"/>
    </source>
</evidence>
<dbReference type="PANTHER" id="PTHR10971">
    <property type="entry name" value="MRNA EXPORT FACTOR AND BUB3"/>
    <property type="match status" value="1"/>
</dbReference>
<dbReference type="InterPro" id="IPR036322">
    <property type="entry name" value="WD40_repeat_dom_sf"/>
</dbReference>
<sequence length="320" mass="35581">MSDSVVTVSRDVLTSLKYLDTRLVASSLDGSLAFVDASLNVDRVVLDAPVLDSAVLDSTVYAALANGSVQKVGFPAKDVQATSIGHDLPVQCVETHPRRNLVVSGSWDKSVQMADPRIHQQPTVLRVPGKVYAMDVHQQTDRFIVGLSSRQIQIYDFRKLDQPASELENGFRFQTTQIKFLPSGAGFLQSSIEGKVSLDLFQDTENSYAFKCHRQKLVVENEDIDLVNPVNCLELYDTESKFFTAGSDRSVCLWDYKSKKRVKQYANFEMSIVALAYNQTSHQLAIAMSDDSYKNMTGIDDQTNNKPAIASKIAIRNMHS</sequence>
<evidence type="ECO:0000313" key="5">
    <source>
        <dbReference type="Proteomes" id="UP000769157"/>
    </source>
</evidence>
<gene>
    <name evidence="4" type="ORF">OGAPHI_003316</name>
</gene>
<organism evidence="4 5">
    <name type="scientific">Ogataea philodendri</name>
    <dbReference type="NCBI Taxonomy" id="1378263"/>
    <lineage>
        <taxon>Eukaryota</taxon>
        <taxon>Fungi</taxon>
        <taxon>Dikarya</taxon>
        <taxon>Ascomycota</taxon>
        <taxon>Saccharomycotina</taxon>
        <taxon>Pichiomycetes</taxon>
        <taxon>Pichiales</taxon>
        <taxon>Pichiaceae</taxon>
        <taxon>Ogataea</taxon>
    </lineage>
</organism>
<dbReference type="Proteomes" id="UP000769157">
    <property type="component" value="Unassembled WGS sequence"/>
</dbReference>
<feature type="repeat" description="WD" evidence="3">
    <location>
        <begin position="230"/>
        <end position="264"/>
    </location>
</feature>
<keyword evidence="1 3" id="KW-0853">WD repeat</keyword>
<reference evidence="4" key="2">
    <citation type="submission" date="2021-01" db="EMBL/GenBank/DDBJ databases">
        <authorList>
            <person name="Schikora-Tamarit M.A."/>
        </authorList>
    </citation>
    <scope>NUCLEOTIDE SEQUENCE</scope>
    <source>
        <strain evidence="4">CBS6075</strain>
    </source>
</reference>
<dbReference type="PROSITE" id="PS50082">
    <property type="entry name" value="WD_REPEATS_2"/>
    <property type="match status" value="1"/>
</dbReference>
<dbReference type="GeneID" id="70235283"/>
<evidence type="ECO:0000256" key="2">
    <source>
        <dbReference type="ARBA" id="ARBA00022737"/>
    </source>
</evidence>
<proteinExistence type="predicted"/>
<name>A0A9P8P8P6_9ASCO</name>
<keyword evidence="2" id="KW-0677">Repeat</keyword>
<dbReference type="RefSeq" id="XP_046061823.1">
    <property type="nucleotide sequence ID" value="XM_046204281.1"/>
</dbReference>
<reference evidence="4" key="1">
    <citation type="journal article" date="2021" name="Open Biol.">
        <title>Shared evolutionary footprints suggest mitochondrial oxidative damage underlies multiple complex I losses in fungi.</title>
        <authorList>
            <person name="Schikora-Tamarit M.A."/>
            <person name="Marcet-Houben M."/>
            <person name="Nosek J."/>
            <person name="Gabaldon T."/>
        </authorList>
    </citation>
    <scope>NUCLEOTIDE SEQUENCE</scope>
    <source>
        <strain evidence="4">CBS6075</strain>
    </source>
</reference>